<sequence>MRLTALATTALLSYCLSGCSTMENQATSSVEPLIFKNKTINYEDGQQEFLEANGSAVLRKPNEILGGSWKRKAGNELCFRYDDDDRKREHCQRYNVKHGNIVDTKDGSVITLQEGDVGGLVKRLKSTAK</sequence>
<dbReference type="EMBL" id="CACVAT010000179">
    <property type="protein sequence ID" value="CAA6812002.1"/>
    <property type="molecule type" value="Genomic_DNA"/>
</dbReference>
<proteinExistence type="predicted"/>
<gene>
    <name evidence="1" type="ORF">HELGO_WM33600</name>
</gene>
<protein>
    <submittedName>
        <fullName evidence="1">Uncharacterized protein</fullName>
    </submittedName>
</protein>
<dbReference type="AlphaFoldDB" id="A0A6S6T0A9"/>
<evidence type="ECO:0000313" key="1">
    <source>
        <dbReference type="EMBL" id="CAA6812002.1"/>
    </source>
</evidence>
<name>A0A6S6T0A9_9GAMM</name>
<accession>A0A6S6T0A9</accession>
<organism evidence="1">
    <name type="scientific">uncultured Thiotrichaceae bacterium</name>
    <dbReference type="NCBI Taxonomy" id="298394"/>
    <lineage>
        <taxon>Bacteria</taxon>
        <taxon>Pseudomonadati</taxon>
        <taxon>Pseudomonadota</taxon>
        <taxon>Gammaproteobacteria</taxon>
        <taxon>Thiotrichales</taxon>
        <taxon>Thiotrichaceae</taxon>
        <taxon>environmental samples</taxon>
    </lineage>
</organism>
<reference evidence="1" key="1">
    <citation type="submission" date="2020-01" db="EMBL/GenBank/DDBJ databases">
        <authorList>
            <person name="Meier V. D."/>
            <person name="Meier V D."/>
        </authorList>
    </citation>
    <scope>NUCLEOTIDE SEQUENCE</scope>
    <source>
        <strain evidence="1">HLG_WM_MAG_09</strain>
    </source>
</reference>